<dbReference type="KEGG" id="tim:GMBLW1_10920"/>
<dbReference type="Gene3D" id="2.40.50.870">
    <property type="entry name" value="Protein of unknown function (DUF3299)"/>
    <property type="match status" value="1"/>
</dbReference>
<name>A0A6C2YMP7_9BACT</name>
<proteinExistence type="predicted"/>
<dbReference type="EMBL" id="LR586016">
    <property type="protein sequence ID" value="VIP02868.1"/>
    <property type="molecule type" value="Genomic_DNA"/>
</dbReference>
<dbReference type="RefSeq" id="WP_162657997.1">
    <property type="nucleotide sequence ID" value="NZ_LR593887.1"/>
</dbReference>
<dbReference type="InParanoid" id="A0A6C2YMP7"/>
<evidence type="ECO:0000313" key="2">
    <source>
        <dbReference type="Proteomes" id="UP000464378"/>
    </source>
</evidence>
<reference evidence="1" key="1">
    <citation type="submission" date="2019-04" db="EMBL/GenBank/DDBJ databases">
        <authorList>
            <consortium name="Science for Life Laboratories"/>
        </authorList>
    </citation>
    <scope>NUCLEOTIDE SEQUENCE</scope>
    <source>
        <strain evidence="1">MBLW1</strain>
    </source>
</reference>
<protein>
    <recommendedName>
        <fullName evidence="3">DUF3299 domain-containing protein</fullName>
    </recommendedName>
</protein>
<dbReference type="SUPFAM" id="SSF48452">
    <property type="entry name" value="TPR-like"/>
    <property type="match status" value="1"/>
</dbReference>
<dbReference type="AlphaFoldDB" id="A0A6C2YMP7"/>
<keyword evidence="2" id="KW-1185">Reference proteome</keyword>
<sequence length="413" mass="46239">MRWIIGILGLLIGTPVWAGIYCGIEPIAPLPTQMRGFLLDHRLLRALTLPPQSGLPESLLKQTYRQTLRQLLDLGATRPLTATELADVTALQLRLGEASAVVARLAPLSRQFADDHRIQSHLALAWFLQGDLARAIPLQQLAWELSPQEFREAERALLRLMQSRARNPKSDGLDPILTLPATPSDADLTAAVATLQRVALWLPADGRVLWQLGERVFQLGDLRTAVAILDGCVGEFALGNPELRRNRTKWREELDRIEADPMGHLQARTRLAAKSNRPLLRRFDPAILPKIQPTGITPLPWPILGETSMGNRFPPRYPDYVTRLNGRRVQLTGFIQPVGDDPNGGTVILLEFPIGCWFCETPDFTGMIAVKLPPDRKITPRQAVQIEGKFRLNFENPEDYLFELDEVRIGAIE</sequence>
<dbReference type="EMBL" id="LR593887">
    <property type="protein sequence ID" value="VTS02692.1"/>
    <property type="molecule type" value="Genomic_DNA"/>
</dbReference>
<evidence type="ECO:0008006" key="3">
    <source>
        <dbReference type="Google" id="ProtNLM"/>
    </source>
</evidence>
<gene>
    <name evidence="1" type="ORF">GMBLW1_10920</name>
</gene>
<organism evidence="1">
    <name type="scientific">Tuwongella immobilis</name>
    <dbReference type="NCBI Taxonomy" id="692036"/>
    <lineage>
        <taxon>Bacteria</taxon>
        <taxon>Pseudomonadati</taxon>
        <taxon>Planctomycetota</taxon>
        <taxon>Planctomycetia</taxon>
        <taxon>Gemmatales</taxon>
        <taxon>Gemmataceae</taxon>
        <taxon>Tuwongella</taxon>
    </lineage>
</organism>
<dbReference type="Proteomes" id="UP000464378">
    <property type="component" value="Chromosome"/>
</dbReference>
<accession>A0A6C2YMP7</accession>
<evidence type="ECO:0000313" key="1">
    <source>
        <dbReference type="EMBL" id="VIP02868.1"/>
    </source>
</evidence>
<dbReference type="InterPro" id="IPR011990">
    <property type="entry name" value="TPR-like_helical_dom_sf"/>
</dbReference>
<dbReference type="Gene3D" id="1.25.40.10">
    <property type="entry name" value="Tetratricopeptide repeat domain"/>
    <property type="match status" value="1"/>
</dbReference>